<keyword evidence="2" id="KW-0560">Oxidoreductase</keyword>
<evidence type="ECO:0000313" key="3">
    <source>
        <dbReference type="Proteomes" id="UP000198921"/>
    </source>
</evidence>
<dbReference type="InterPro" id="IPR007138">
    <property type="entry name" value="ABM_dom"/>
</dbReference>
<dbReference type="Proteomes" id="UP000198921">
    <property type="component" value="Unassembled WGS sequence"/>
</dbReference>
<protein>
    <submittedName>
        <fullName evidence="2">Heme-degrading monooxygenase HmoA</fullName>
    </submittedName>
</protein>
<gene>
    <name evidence="2" type="ORF">SAMN05660209_00063</name>
</gene>
<keyword evidence="2" id="KW-0503">Monooxygenase</keyword>
<reference evidence="3" key="1">
    <citation type="submission" date="2016-10" db="EMBL/GenBank/DDBJ databases">
        <authorList>
            <person name="Varghese N."/>
            <person name="Submissions S."/>
        </authorList>
    </citation>
    <scope>NUCLEOTIDE SEQUENCE [LARGE SCALE GENOMIC DNA]</scope>
    <source>
        <strain evidence="3">DSM 45422</strain>
    </source>
</reference>
<sequence>MMTVVTTSTLRPGGEAEWDAAMQARFDSARERPGWISGQLLTSEDESSTRVIVGTWRSREDWEAWHSDPAYLDQRATLQRLEAGPGRSEWFRVVADARADDRA</sequence>
<dbReference type="PROSITE" id="PS51725">
    <property type="entry name" value="ABM"/>
    <property type="match status" value="1"/>
</dbReference>
<dbReference type="EMBL" id="FNOT01000001">
    <property type="protein sequence ID" value="SDX29441.1"/>
    <property type="molecule type" value="Genomic_DNA"/>
</dbReference>
<accession>A0A1H3AJ28</accession>
<evidence type="ECO:0000259" key="1">
    <source>
        <dbReference type="PROSITE" id="PS51725"/>
    </source>
</evidence>
<name>A0A1H3AJ28_9ACTN</name>
<dbReference type="GO" id="GO:0004497">
    <property type="term" value="F:monooxygenase activity"/>
    <property type="evidence" value="ECO:0007669"/>
    <property type="project" value="UniProtKB-KW"/>
</dbReference>
<dbReference type="InterPro" id="IPR011008">
    <property type="entry name" value="Dimeric_a/b-barrel"/>
</dbReference>
<proteinExistence type="predicted"/>
<dbReference type="AlphaFoldDB" id="A0A1H3AJ28"/>
<dbReference type="SUPFAM" id="SSF54909">
    <property type="entry name" value="Dimeric alpha+beta barrel"/>
    <property type="match status" value="1"/>
</dbReference>
<organism evidence="2 3">
    <name type="scientific">Geodermatophilus africanus</name>
    <dbReference type="NCBI Taxonomy" id="1137993"/>
    <lineage>
        <taxon>Bacteria</taxon>
        <taxon>Bacillati</taxon>
        <taxon>Actinomycetota</taxon>
        <taxon>Actinomycetes</taxon>
        <taxon>Geodermatophilales</taxon>
        <taxon>Geodermatophilaceae</taxon>
        <taxon>Geodermatophilus</taxon>
    </lineage>
</organism>
<dbReference type="Pfam" id="PF03992">
    <property type="entry name" value="ABM"/>
    <property type="match status" value="1"/>
</dbReference>
<keyword evidence="3" id="KW-1185">Reference proteome</keyword>
<evidence type="ECO:0000313" key="2">
    <source>
        <dbReference type="EMBL" id="SDX29441.1"/>
    </source>
</evidence>
<dbReference type="Gene3D" id="3.30.70.100">
    <property type="match status" value="1"/>
</dbReference>
<dbReference type="OrthoDB" id="4463721at2"/>
<feature type="domain" description="ABM" evidence="1">
    <location>
        <begin position="2"/>
        <end position="90"/>
    </location>
</feature>